<evidence type="ECO:0000313" key="2">
    <source>
        <dbReference type="Proteomes" id="UP000470302"/>
    </source>
</evidence>
<comment type="caution">
    <text evidence="1">The sequence shown here is derived from an EMBL/GenBank/DDBJ whole genome shotgun (WGS) entry which is preliminary data.</text>
</comment>
<proteinExistence type="predicted"/>
<dbReference type="RefSeq" id="WP_161097147.1">
    <property type="nucleotide sequence ID" value="NZ_WWCW01000037.1"/>
</dbReference>
<reference evidence="1 2" key="1">
    <citation type="submission" date="2020-01" db="EMBL/GenBank/DDBJ databases">
        <title>Novel species isolated from a subtropical stream in China.</title>
        <authorList>
            <person name="Lu H."/>
        </authorList>
    </citation>
    <scope>NUCLEOTIDE SEQUENCE [LARGE SCALE GENOMIC DNA]</scope>
    <source>
        <strain evidence="1 2">FT82W</strain>
    </source>
</reference>
<dbReference type="EMBL" id="WWCW01000037">
    <property type="protein sequence ID" value="MYM88068.1"/>
    <property type="molecule type" value="Genomic_DNA"/>
</dbReference>
<accession>A0A845G5T3</accession>
<name>A0A845G5T3_9BURK</name>
<dbReference type="InterPro" id="IPR027417">
    <property type="entry name" value="P-loop_NTPase"/>
</dbReference>
<sequence length="410" mass="46034">MDNIAGSPVEGENFFGRENDVKHLSQILTNDDVLLLGPRRIGKTSIARAVMASVRAQGWRAIEINVASCMDERGFLDKLNTALTPELASISSKIGAAIADGFKAATNRVKSLKVPLPGAGSLGIELGEANAEEWTKVGCDVIQLIGAAEARWLIYVDELPIMLFNIIRADPQAGTQRVRRFLDWFRNDVRAIPGAHSVRWLVSGSVGLDTLVHQHAMADTINSLSHQSLAAFKDELAVEMLLRLSTRYQIPLSETDAQAMVGAVHWAQPYYLQIAFHHLRTLLSERPDTALKELIDEAIDTMVQPGMDNDFHHWEQRLDMQLSRNDAAHARAILKLAAQDPLGAKPETLLAVIESRMPNEPQEDAQRVFINLRDILERDAYWWPDASSGAKRYRFRLEPLRRWWLRRNTL</sequence>
<dbReference type="PANTHER" id="PTHR34301:SF8">
    <property type="entry name" value="ATPASE DOMAIN-CONTAINING PROTEIN"/>
    <property type="match status" value="1"/>
</dbReference>
<dbReference type="AlphaFoldDB" id="A0A845G5T3"/>
<organism evidence="1 2">
    <name type="scientific">Duganella vulcania</name>
    <dbReference type="NCBI Taxonomy" id="2692166"/>
    <lineage>
        <taxon>Bacteria</taxon>
        <taxon>Pseudomonadati</taxon>
        <taxon>Pseudomonadota</taxon>
        <taxon>Betaproteobacteria</taxon>
        <taxon>Burkholderiales</taxon>
        <taxon>Oxalobacteraceae</taxon>
        <taxon>Telluria group</taxon>
        <taxon>Duganella</taxon>
    </lineage>
</organism>
<evidence type="ECO:0000313" key="1">
    <source>
        <dbReference type="EMBL" id="MYM88068.1"/>
    </source>
</evidence>
<evidence type="ECO:0008006" key="3">
    <source>
        <dbReference type="Google" id="ProtNLM"/>
    </source>
</evidence>
<dbReference type="SUPFAM" id="SSF52540">
    <property type="entry name" value="P-loop containing nucleoside triphosphate hydrolases"/>
    <property type="match status" value="1"/>
</dbReference>
<dbReference type="PANTHER" id="PTHR34301">
    <property type="entry name" value="DNA-BINDING PROTEIN-RELATED"/>
    <property type="match status" value="1"/>
</dbReference>
<gene>
    <name evidence="1" type="ORF">GTP91_12870</name>
</gene>
<protein>
    <recommendedName>
        <fullName evidence="3">ATP-binding protein</fullName>
    </recommendedName>
</protein>
<dbReference type="Gene3D" id="3.40.50.300">
    <property type="entry name" value="P-loop containing nucleotide triphosphate hydrolases"/>
    <property type="match status" value="1"/>
</dbReference>
<dbReference type="Proteomes" id="UP000470302">
    <property type="component" value="Unassembled WGS sequence"/>
</dbReference>